<dbReference type="Pfam" id="PF18160">
    <property type="entry name" value="SLATT_5"/>
    <property type="match status" value="1"/>
</dbReference>
<dbReference type="STRING" id="517719.SAMN05421762_1183"/>
<gene>
    <name evidence="3" type="ORF">SAMN05421762_1183</name>
</gene>
<organism evidence="3 4">
    <name type="scientific">Pseudooceanicola nitratireducens</name>
    <dbReference type="NCBI Taxonomy" id="517719"/>
    <lineage>
        <taxon>Bacteria</taxon>
        <taxon>Pseudomonadati</taxon>
        <taxon>Pseudomonadota</taxon>
        <taxon>Alphaproteobacteria</taxon>
        <taxon>Rhodobacterales</taxon>
        <taxon>Paracoccaceae</taxon>
        <taxon>Pseudooceanicola</taxon>
    </lineage>
</organism>
<evidence type="ECO:0000313" key="3">
    <source>
        <dbReference type="EMBL" id="SFC51774.1"/>
    </source>
</evidence>
<evidence type="ECO:0000313" key="4">
    <source>
        <dbReference type="Proteomes" id="UP000231644"/>
    </source>
</evidence>
<reference evidence="3 4" key="1">
    <citation type="submission" date="2016-10" db="EMBL/GenBank/DDBJ databases">
        <authorList>
            <person name="de Groot N.N."/>
        </authorList>
    </citation>
    <scope>NUCLEOTIDE SEQUENCE [LARGE SCALE GENOMIC DNA]</scope>
    <source>
        <strain evidence="3 4">DSM 29619</strain>
    </source>
</reference>
<protein>
    <recommendedName>
        <fullName evidence="2">SMODS and SLOG-associating 2TM effector domain-containing protein</fullName>
    </recommendedName>
</protein>
<feature type="transmembrane region" description="Helical" evidence="1">
    <location>
        <begin position="190"/>
        <end position="210"/>
    </location>
</feature>
<evidence type="ECO:0000259" key="2">
    <source>
        <dbReference type="Pfam" id="PF18160"/>
    </source>
</evidence>
<keyword evidence="1" id="KW-0472">Membrane</keyword>
<feature type="domain" description="SMODS and SLOG-associating 2TM effector" evidence="2">
    <location>
        <begin position="12"/>
        <end position="201"/>
    </location>
</feature>
<keyword evidence="1" id="KW-0812">Transmembrane</keyword>
<dbReference type="EMBL" id="FOLX01000001">
    <property type="protein sequence ID" value="SFC51774.1"/>
    <property type="molecule type" value="Genomic_DNA"/>
</dbReference>
<dbReference type="InterPro" id="IPR041115">
    <property type="entry name" value="SLATT_5"/>
</dbReference>
<dbReference type="NCBIfam" id="NF033631">
    <property type="entry name" value="SLATT_5"/>
    <property type="match status" value="1"/>
</dbReference>
<keyword evidence="1" id="KW-1133">Transmembrane helix</keyword>
<proteinExistence type="predicted"/>
<feature type="transmembrane region" description="Helical" evidence="1">
    <location>
        <begin position="74"/>
        <end position="92"/>
    </location>
</feature>
<dbReference type="RefSeq" id="WP_093452835.1">
    <property type="nucleotide sequence ID" value="NZ_FNZG01000003.1"/>
</dbReference>
<keyword evidence="4" id="KW-1185">Reference proteome</keyword>
<evidence type="ECO:0000256" key="1">
    <source>
        <dbReference type="SAM" id="Phobius"/>
    </source>
</evidence>
<name>A0A1I1JT78_9RHOB</name>
<accession>A0A1I1JT78</accession>
<sequence>MTAAADKEIDLEYYERLVGKIEKTAYIRFNLSERLEAEEKASMAFSSVLTIFLVCASIGLYADSSFADTVEGHAVSLISIVASISLLVVNLLDYSKGRSVLARDMQVHAQRLLRISGNMRAEIQSVKPEEEVLRASLTAFHDCIEGFGQNHSAWDNKLFEAIEAKRNEKISIWVPGWFSHKFLWVSRLAIGWWFHTVIFVVCAIGFYLLACRAASFLIG</sequence>
<feature type="transmembrane region" description="Helical" evidence="1">
    <location>
        <begin position="41"/>
        <end position="62"/>
    </location>
</feature>
<dbReference type="Proteomes" id="UP000231644">
    <property type="component" value="Unassembled WGS sequence"/>
</dbReference>
<dbReference type="AlphaFoldDB" id="A0A1I1JT78"/>